<keyword evidence="5" id="KW-1185">Reference proteome</keyword>
<comment type="similarity">
    <text evidence="1">Belongs to the TRAFAC class TrmE-Era-EngA-EngB-Septin-like GTPase superfamily. Septin GTPase family.</text>
</comment>
<dbReference type="Proteomes" id="UP000027586">
    <property type="component" value="Unassembled WGS sequence"/>
</dbReference>
<dbReference type="PROSITE" id="PS51719">
    <property type="entry name" value="G_SEPTIN"/>
    <property type="match status" value="1"/>
</dbReference>
<dbReference type="AlphaFoldDB" id="A0A068RIT0"/>
<feature type="compositionally biased region" description="Acidic residues" evidence="2">
    <location>
        <begin position="217"/>
        <end position="228"/>
    </location>
</feature>
<dbReference type="Pfam" id="PF00735">
    <property type="entry name" value="Septin"/>
    <property type="match status" value="2"/>
</dbReference>
<dbReference type="OrthoDB" id="416553at2759"/>
<dbReference type="STRING" id="1263082.A0A068RIT0"/>
<proteinExistence type="inferred from homology"/>
<dbReference type="InterPro" id="IPR030379">
    <property type="entry name" value="G_SEPTIN_dom"/>
</dbReference>
<name>A0A068RIT0_9FUNG</name>
<reference evidence="4" key="1">
    <citation type="submission" date="2013-08" db="EMBL/GenBank/DDBJ databases">
        <title>Gene expansion shapes genome architecture in the human pathogen Lichtheimia corymbifera: an evolutionary genomics analysis in the ancient terrestrial Mucorales (Mucoromycotina).</title>
        <authorList>
            <person name="Schwartze V.U."/>
            <person name="Winter S."/>
            <person name="Shelest E."/>
            <person name="Marcet-Houben M."/>
            <person name="Horn F."/>
            <person name="Wehner S."/>
            <person name="Hoffmann K."/>
            <person name="Riege K."/>
            <person name="Sammeth M."/>
            <person name="Nowrousian M."/>
            <person name="Valiante V."/>
            <person name="Linde J."/>
            <person name="Jacobsen I.D."/>
            <person name="Marz M."/>
            <person name="Brakhage A.A."/>
            <person name="Gabaldon T."/>
            <person name="Bocker S."/>
            <person name="Voigt K."/>
        </authorList>
    </citation>
    <scope>NUCLEOTIDE SEQUENCE [LARGE SCALE GENOMIC DNA]</scope>
    <source>
        <strain evidence="4">FSU 9682</strain>
    </source>
</reference>
<evidence type="ECO:0000313" key="5">
    <source>
        <dbReference type="Proteomes" id="UP000027586"/>
    </source>
</evidence>
<dbReference type="EMBL" id="CBTN010000005">
    <property type="protein sequence ID" value="CDH50063.1"/>
    <property type="molecule type" value="Genomic_DNA"/>
</dbReference>
<evidence type="ECO:0000256" key="2">
    <source>
        <dbReference type="SAM" id="MobiDB-lite"/>
    </source>
</evidence>
<dbReference type="Gene3D" id="3.40.50.300">
    <property type="entry name" value="P-loop containing nucleotide triphosphate hydrolases"/>
    <property type="match status" value="1"/>
</dbReference>
<feature type="region of interest" description="Disordered" evidence="2">
    <location>
        <begin position="217"/>
        <end position="264"/>
    </location>
</feature>
<organism evidence="4 5">
    <name type="scientific">Lichtheimia corymbifera JMRC:FSU:9682</name>
    <dbReference type="NCBI Taxonomy" id="1263082"/>
    <lineage>
        <taxon>Eukaryota</taxon>
        <taxon>Fungi</taxon>
        <taxon>Fungi incertae sedis</taxon>
        <taxon>Mucoromycota</taxon>
        <taxon>Mucoromycotina</taxon>
        <taxon>Mucoromycetes</taxon>
        <taxon>Mucorales</taxon>
        <taxon>Lichtheimiaceae</taxon>
        <taxon>Lichtheimia</taxon>
    </lineage>
</organism>
<dbReference type="InterPro" id="IPR027417">
    <property type="entry name" value="P-loop_NTPase"/>
</dbReference>
<accession>A0A068RIT0</accession>
<feature type="compositionally biased region" description="Polar residues" evidence="2">
    <location>
        <begin position="414"/>
        <end position="435"/>
    </location>
</feature>
<protein>
    <submittedName>
        <fullName evidence="4">Gtp binding protein</fullName>
    </submittedName>
</protein>
<dbReference type="PANTHER" id="PTHR18884">
    <property type="entry name" value="SEPTIN"/>
    <property type="match status" value="1"/>
</dbReference>
<sequence length="435" mass="50223">MLYSAYSQKISSPARSRKEPVSYLNIMVVGQTGTGKTAFVRTLCESLKHTIIQGTLKESKPMVLKDTLRPTDDLYTVSMHVEENGERTSLTVVDTPGFDQSIDIEQQLRFVCTYIDHQYERTLIEETKLRRDAKAVDTHIHACLYFLDTTSKTNLSDVDRYMLRVLSSRVNIIPVVGKADTLTAVQRETIRKAYRWNFFDIFHIPVYGYIEIEKEDDLEQEQQQEQEEQASNASGEEEEEEGEGSQEEIHQEKKQAVATNHSGSEIMDTIMSMLKEYVEEDNDEDARAMYEYLEHFPLTLVGYEEDPETGRPVAIMRDSLKPQKQADTEEDQQPSSPQAHTQSRKKGRSTKTVLGRKYPWAVVECSNPDHCDFERLKSMILSVHRDMFRIDTFERFYEKYRTKQLMNRRFEGSPTINKGKLTNPSATTTHTKVHA</sequence>
<keyword evidence="1" id="KW-0342">GTP-binding</keyword>
<feature type="domain" description="Septin-type G" evidence="3">
    <location>
        <begin position="20"/>
        <end position="407"/>
    </location>
</feature>
<feature type="region of interest" description="Disordered" evidence="2">
    <location>
        <begin position="412"/>
        <end position="435"/>
    </location>
</feature>
<feature type="compositionally biased region" description="Acidic residues" evidence="2">
    <location>
        <begin position="235"/>
        <end position="246"/>
    </location>
</feature>
<evidence type="ECO:0000313" key="4">
    <source>
        <dbReference type="EMBL" id="CDH50063.1"/>
    </source>
</evidence>
<evidence type="ECO:0000259" key="3">
    <source>
        <dbReference type="PROSITE" id="PS51719"/>
    </source>
</evidence>
<feature type="region of interest" description="Disordered" evidence="2">
    <location>
        <begin position="322"/>
        <end position="352"/>
    </location>
</feature>
<gene>
    <name evidence="4" type="ORF">LCOR_01785.1</name>
</gene>
<dbReference type="GO" id="GO:0005525">
    <property type="term" value="F:GTP binding"/>
    <property type="evidence" value="ECO:0007669"/>
    <property type="project" value="UniProtKB-KW"/>
</dbReference>
<dbReference type="VEuPathDB" id="FungiDB:LCOR_01785.1"/>
<dbReference type="SUPFAM" id="SSF52540">
    <property type="entry name" value="P-loop containing nucleoside triphosphate hydrolases"/>
    <property type="match status" value="1"/>
</dbReference>
<evidence type="ECO:0000256" key="1">
    <source>
        <dbReference type="RuleBase" id="RU004560"/>
    </source>
</evidence>
<keyword evidence="1" id="KW-0547">Nucleotide-binding</keyword>
<dbReference type="InterPro" id="IPR025662">
    <property type="entry name" value="Sigma_54_int_dom_ATP-bd_1"/>
</dbReference>
<comment type="caution">
    <text evidence="4">The sequence shown here is derived from an EMBL/GenBank/DDBJ whole genome shotgun (WGS) entry which is preliminary data.</text>
</comment>
<dbReference type="PROSITE" id="PS00675">
    <property type="entry name" value="SIGMA54_INTERACT_1"/>
    <property type="match status" value="1"/>
</dbReference>